<gene>
    <name evidence="2" type="ORF">ACFQJC_01115</name>
</gene>
<evidence type="ECO:0000256" key="1">
    <source>
        <dbReference type="SAM" id="Phobius"/>
    </source>
</evidence>
<feature type="transmembrane region" description="Helical" evidence="1">
    <location>
        <begin position="57"/>
        <end position="74"/>
    </location>
</feature>
<keyword evidence="1" id="KW-0812">Transmembrane</keyword>
<feature type="transmembrane region" description="Helical" evidence="1">
    <location>
        <begin position="86"/>
        <end position="105"/>
    </location>
</feature>
<feature type="transmembrane region" description="Helical" evidence="1">
    <location>
        <begin position="12"/>
        <end position="36"/>
    </location>
</feature>
<evidence type="ECO:0000313" key="2">
    <source>
        <dbReference type="EMBL" id="MFC7202098.1"/>
    </source>
</evidence>
<proteinExistence type="predicted"/>
<accession>A0ABD5ZA86</accession>
<keyword evidence="1" id="KW-1133">Transmembrane helix</keyword>
<evidence type="ECO:0000313" key="3">
    <source>
        <dbReference type="Proteomes" id="UP001596481"/>
    </source>
</evidence>
<evidence type="ECO:0008006" key="4">
    <source>
        <dbReference type="Google" id="ProtNLM"/>
    </source>
</evidence>
<protein>
    <recommendedName>
        <fullName evidence="4">DUF3784 domain-containing protein</fullName>
    </recommendedName>
</protein>
<keyword evidence="3" id="KW-1185">Reference proteome</keyword>
<sequence>MNPLQITEMFEGLIFFLPFVLLVVVMLAFLAGIAYFEHKKEMALIESGQYLAADRDPRAWILAGGLVVLALGLGDVVSSLLSGTDFSGGITAVFLGIAALAYYFYKRRALAATTVA</sequence>
<keyword evidence="1" id="KW-0472">Membrane</keyword>
<dbReference type="RefSeq" id="WP_390221404.1">
    <property type="nucleotide sequence ID" value="NZ_JBHTAA010000001.1"/>
</dbReference>
<dbReference type="EMBL" id="JBHTAA010000001">
    <property type="protein sequence ID" value="MFC7202098.1"/>
    <property type="molecule type" value="Genomic_DNA"/>
</dbReference>
<dbReference type="Proteomes" id="UP001596481">
    <property type="component" value="Unassembled WGS sequence"/>
</dbReference>
<name>A0ABD5ZA86_9EURY</name>
<comment type="caution">
    <text evidence="2">The sequence shown here is derived from an EMBL/GenBank/DDBJ whole genome shotgun (WGS) entry which is preliminary data.</text>
</comment>
<dbReference type="AlphaFoldDB" id="A0ABD5ZA86"/>
<reference evidence="2 3" key="1">
    <citation type="journal article" date="2019" name="Int. J. Syst. Evol. Microbiol.">
        <title>The Global Catalogue of Microorganisms (GCM) 10K type strain sequencing project: providing services to taxonomists for standard genome sequencing and annotation.</title>
        <authorList>
            <consortium name="The Broad Institute Genomics Platform"/>
            <consortium name="The Broad Institute Genome Sequencing Center for Infectious Disease"/>
            <person name="Wu L."/>
            <person name="Ma J."/>
        </authorList>
    </citation>
    <scope>NUCLEOTIDE SEQUENCE [LARGE SCALE GENOMIC DNA]</scope>
    <source>
        <strain evidence="2 3">DSM 29988</strain>
    </source>
</reference>
<organism evidence="2 3">
    <name type="scientific">Haloferax namakaokahaiae</name>
    <dbReference type="NCBI Taxonomy" id="1748331"/>
    <lineage>
        <taxon>Archaea</taxon>
        <taxon>Methanobacteriati</taxon>
        <taxon>Methanobacteriota</taxon>
        <taxon>Stenosarchaea group</taxon>
        <taxon>Halobacteria</taxon>
        <taxon>Halobacteriales</taxon>
        <taxon>Haloferacaceae</taxon>
        <taxon>Haloferax</taxon>
    </lineage>
</organism>